<evidence type="ECO:0000313" key="8">
    <source>
        <dbReference type="Proteomes" id="UP000824024"/>
    </source>
</evidence>
<evidence type="ECO:0000256" key="3">
    <source>
        <dbReference type="ARBA" id="ARBA00022723"/>
    </source>
</evidence>
<comment type="caution">
    <text evidence="7">The sequence shown here is derived from an EMBL/GenBank/DDBJ whole genome shotgun (WGS) entry which is preliminary data.</text>
</comment>
<dbReference type="GO" id="GO:0046872">
    <property type="term" value="F:metal ion binding"/>
    <property type="evidence" value="ECO:0007669"/>
    <property type="project" value="UniProtKB-KW"/>
</dbReference>
<dbReference type="InterPro" id="IPR036866">
    <property type="entry name" value="RibonucZ/Hydroxyglut_hydro"/>
</dbReference>
<name>A0A9D2D1K5_9FIRM</name>
<dbReference type="SUPFAM" id="SSF56281">
    <property type="entry name" value="Metallo-hydrolase/oxidoreductase"/>
    <property type="match status" value="1"/>
</dbReference>
<keyword evidence="4" id="KW-0378">Hydrolase</keyword>
<comment type="cofactor">
    <cofactor evidence="1">
        <name>Zn(2+)</name>
        <dbReference type="ChEBI" id="CHEBI:29105"/>
    </cofactor>
</comment>
<keyword evidence="3" id="KW-0479">Metal-binding</keyword>
<dbReference type="EMBL" id="DXCH01000072">
    <property type="protein sequence ID" value="HIZ06825.1"/>
    <property type="molecule type" value="Genomic_DNA"/>
</dbReference>
<proteinExistence type="inferred from homology"/>
<gene>
    <name evidence="7" type="ORF">IAA08_02680</name>
</gene>
<dbReference type="InterPro" id="IPR001279">
    <property type="entry name" value="Metallo-B-lactamas"/>
</dbReference>
<evidence type="ECO:0000256" key="4">
    <source>
        <dbReference type="ARBA" id="ARBA00022801"/>
    </source>
</evidence>
<reference evidence="7" key="1">
    <citation type="journal article" date="2021" name="PeerJ">
        <title>Extensive microbial diversity within the chicken gut microbiome revealed by metagenomics and culture.</title>
        <authorList>
            <person name="Gilroy R."/>
            <person name="Ravi A."/>
            <person name="Getino M."/>
            <person name="Pursley I."/>
            <person name="Horton D.L."/>
            <person name="Alikhan N.F."/>
            <person name="Baker D."/>
            <person name="Gharbi K."/>
            <person name="Hall N."/>
            <person name="Watson M."/>
            <person name="Adriaenssens E.M."/>
            <person name="Foster-Nyarko E."/>
            <person name="Jarju S."/>
            <person name="Secka A."/>
            <person name="Antonio M."/>
            <person name="Oren A."/>
            <person name="Chaudhuri R.R."/>
            <person name="La Ragione R."/>
            <person name="Hildebrand F."/>
            <person name="Pallen M.J."/>
        </authorList>
    </citation>
    <scope>NUCLEOTIDE SEQUENCE</scope>
    <source>
        <strain evidence="7">CHK192-9172</strain>
    </source>
</reference>
<keyword evidence="5" id="KW-0862">Zinc</keyword>
<sequence length="238" mass="26522">MDTYKIIPLCLGHIQRPRSNMVYGCGDDTVTTYPLISYYIEGNGHKIIVDTGGTAPDGEKWMPYERKSNESMEMQLKKIDVDPMDIDTVILTHLHWDHAGNNGLFANAKFYVQRLECADLNQPGVDTAVVSKTSYIPVDGDKELYPGIRLILAPGHSAGMQCVLVSAGQGRYLLTGDLIPLYENWEADPKIPNGGMYDLEVITESIRKVEKICDHILPGHDNIVFERLCHEATVKGIC</sequence>
<dbReference type="GO" id="GO:0016787">
    <property type="term" value="F:hydrolase activity"/>
    <property type="evidence" value="ECO:0007669"/>
    <property type="project" value="UniProtKB-KW"/>
</dbReference>
<dbReference type="CDD" id="cd07729">
    <property type="entry name" value="AHL_lactonase_MBL-fold"/>
    <property type="match status" value="1"/>
</dbReference>
<dbReference type="PANTHER" id="PTHR42978:SF7">
    <property type="entry name" value="METALLO-HYDROLASE RV2300C-RELATED"/>
    <property type="match status" value="1"/>
</dbReference>
<accession>A0A9D2D1K5</accession>
<dbReference type="InterPro" id="IPR051013">
    <property type="entry name" value="MBL_superfamily_lactonases"/>
</dbReference>
<feature type="domain" description="Metallo-beta-lactamase" evidence="6">
    <location>
        <begin position="34"/>
        <end position="220"/>
    </location>
</feature>
<evidence type="ECO:0000313" key="7">
    <source>
        <dbReference type="EMBL" id="HIZ06825.1"/>
    </source>
</evidence>
<dbReference type="Proteomes" id="UP000824024">
    <property type="component" value="Unassembled WGS sequence"/>
</dbReference>
<dbReference type="Pfam" id="PF00753">
    <property type="entry name" value="Lactamase_B"/>
    <property type="match status" value="1"/>
</dbReference>
<evidence type="ECO:0000256" key="5">
    <source>
        <dbReference type="ARBA" id="ARBA00022833"/>
    </source>
</evidence>
<dbReference type="Gene3D" id="3.60.15.10">
    <property type="entry name" value="Ribonuclease Z/Hydroxyacylglutathione hydrolase-like"/>
    <property type="match status" value="1"/>
</dbReference>
<protein>
    <submittedName>
        <fullName evidence="7">N-acyl homoserine lactonase family protein</fullName>
    </submittedName>
</protein>
<organism evidence="7 8">
    <name type="scientific">Candidatus Eubacterium avistercoris</name>
    <dbReference type="NCBI Taxonomy" id="2838567"/>
    <lineage>
        <taxon>Bacteria</taxon>
        <taxon>Bacillati</taxon>
        <taxon>Bacillota</taxon>
        <taxon>Clostridia</taxon>
        <taxon>Eubacteriales</taxon>
        <taxon>Eubacteriaceae</taxon>
        <taxon>Eubacterium</taxon>
    </lineage>
</organism>
<dbReference type="PANTHER" id="PTHR42978">
    <property type="entry name" value="QUORUM-QUENCHING LACTONASE YTNP-RELATED-RELATED"/>
    <property type="match status" value="1"/>
</dbReference>
<reference evidence="7" key="2">
    <citation type="submission" date="2021-04" db="EMBL/GenBank/DDBJ databases">
        <authorList>
            <person name="Gilroy R."/>
        </authorList>
    </citation>
    <scope>NUCLEOTIDE SEQUENCE</scope>
    <source>
        <strain evidence="7">CHK192-9172</strain>
    </source>
</reference>
<evidence type="ECO:0000259" key="6">
    <source>
        <dbReference type="SMART" id="SM00849"/>
    </source>
</evidence>
<dbReference type="SMART" id="SM00849">
    <property type="entry name" value="Lactamase_B"/>
    <property type="match status" value="1"/>
</dbReference>
<comment type="similarity">
    <text evidence="2">Belongs to the metallo-beta-lactamase superfamily.</text>
</comment>
<evidence type="ECO:0000256" key="2">
    <source>
        <dbReference type="ARBA" id="ARBA00007749"/>
    </source>
</evidence>
<evidence type="ECO:0000256" key="1">
    <source>
        <dbReference type="ARBA" id="ARBA00001947"/>
    </source>
</evidence>
<dbReference type="AlphaFoldDB" id="A0A9D2D1K5"/>